<protein>
    <submittedName>
        <fullName evidence="1">Uncharacterized protein</fullName>
    </submittedName>
</protein>
<dbReference type="AlphaFoldDB" id="A0AAW2G7D7"/>
<comment type="caution">
    <text evidence="1">The sequence shown here is derived from an EMBL/GenBank/DDBJ whole genome shotgun (WGS) entry which is preliminary data.</text>
</comment>
<evidence type="ECO:0000313" key="1">
    <source>
        <dbReference type="EMBL" id="KAL0124146.1"/>
    </source>
</evidence>
<keyword evidence="2" id="KW-1185">Reference proteome</keyword>
<organism evidence="1 2">
    <name type="scientific">Cardiocondyla obscurior</name>
    <dbReference type="NCBI Taxonomy" id="286306"/>
    <lineage>
        <taxon>Eukaryota</taxon>
        <taxon>Metazoa</taxon>
        <taxon>Ecdysozoa</taxon>
        <taxon>Arthropoda</taxon>
        <taxon>Hexapoda</taxon>
        <taxon>Insecta</taxon>
        <taxon>Pterygota</taxon>
        <taxon>Neoptera</taxon>
        <taxon>Endopterygota</taxon>
        <taxon>Hymenoptera</taxon>
        <taxon>Apocrita</taxon>
        <taxon>Aculeata</taxon>
        <taxon>Formicoidea</taxon>
        <taxon>Formicidae</taxon>
        <taxon>Myrmicinae</taxon>
        <taxon>Cardiocondyla</taxon>
    </lineage>
</organism>
<accession>A0AAW2G7D7</accession>
<reference evidence="1 2" key="1">
    <citation type="submission" date="2023-03" db="EMBL/GenBank/DDBJ databases">
        <title>High recombination rates correlate with genetic variation in Cardiocondyla obscurior ants.</title>
        <authorList>
            <person name="Errbii M."/>
        </authorList>
    </citation>
    <scope>NUCLEOTIDE SEQUENCE [LARGE SCALE GENOMIC DNA]</scope>
    <source>
        <strain evidence="1">Alpha-2009</strain>
        <tissue evidence="1">Whole body</tissue>
    </source>
</reference>
<sequence length="104" mass="12617">MDPCELSSSSKFNFEIETTCAVMQNIVSFKKRVWVHNINLRRKEKGEYHHLINNLKEDRSRYENYFRMTKEEFEVLHDLIKEDIKTENTQMREAISTREKLTFV</sequence>
<proteinExistence type="predicted"/>
<gene>
    <name evidence="1" type="ORF">PUN28_006162</name>
</gene>
<name>A0AAW2G7D7_9HYME</name>
<dbReference type="EMBL" id="JADYXP020000005">
    <property type="protein sequence ID" value="KAL0124146.1"/>
    <property type="molecule type" value="Genomic_DNA"/>
</dbReference>
<dbReference type="Proteomes" id="UP001430953">
    <property type="component" value="Unassembled WGS sequence"/>
</dbReference>
<evidence type="ECO:0000313" key="2">
    <source>
        <dbReference type="Proteomes" id="UP001430953"/>
    </source>
</evidence>